<dbReference type="Pfam" id="PF01527">
    <property type="entry name" value="HTH_Tnp_1"/>
    <property type="match status" value="1"/>
</dbReference>
<dbReference type="GO" id="GO:0006313">
    <property type="term" value="P:DNA transposition"/>
    <property type="evidence" value="ECO:0007669"/>
    <property type="project" value="InterPro"/>
</dbReference>
<dbReference type="OrthoDB" id="33973at2"/>
<dbReference type="Gene3D" id="1.10.10.10">
    <property type="entry name" value="Winged helix-like DNA-binding domain superfamily/Winged helix DNA-binding domain"/>
    <property type="match status" value="1"/>
</dbReference>
<proteinExistence type="predicted"/>
<dbReference type="GeneID" id="85485113"/>
<reference evidence="1 2" key="1">
    <citation type="submission" date="2016-10" db="EMBL/GenBank/DDBJ databases">
        <authorList>
            <person name="de Groot N.N."/>
        </authorList>
    </citation>
    <scope>NUCLEOTIDE SEQUENCE [LARGE SCALE GENOMIC DNA]</scope>
    <source>
        <strain evidence="1 2">DSM 44908</strain>
    </source>
</reference>
<gene>
    <name evidence="1" type="ORF">SAMN05444374_103269</name>
</gene>
<dbReference type="InterPro" id="IPR009057">
    <property type="entry name" value="Homeodomain-like_sf"/>
</dbReference>
<dbReference type="EMBL" id="FOJN01000003">
    <property type="protein sequence ID" value="SFA45426.1"/>
    <property type="molecule type" value="Genomic_DNA"/>
</dbReference>
<sequence>MRGRPFPEEVRTAAARMVADRVPQSRSTWAAVEAVADHLGLHPNTVRSWYRRHQGVTDARPLMPHEQNAEITRLRAELAAAQQLLSALVDTAHPIPRSAAAVGEATTTRSTP</sequence>
<dbReference type="GO" id="GO:0003677">
    <property type="term" value="F:DNA binding"/>
    <property type="evidence" value="ECO:0007669"/>
    <property type="project" value="InterPro"/>
</dbReference>
<evidence type="ECO:0000313" key="1">
    <source>
        <dbReference type="EMBL" id="SFA45426.1"/>
    </source>
</evidence>
<dbReference type="Proteomes" id="UP000182054">
    <property type="component" value="Unassembled WGS sequence"/>
</dbReference>
<dbReference type="InterPro" id="IPR036388">
    <property type="entry name" value="WH-like_DNA-bd_sf"/>
</dbReference>
<dbReference type="AlphaFoldDB" id="A0A1I0T317"/>
<dbReference type="RefSeq" id="WP_139203850.1">
    <property type="nucleotide sequence ID" value="NZ_FOJN01000003.1"/>
</dbReference>
<dbReference type="InterPro" id="IPR002514">
    <property type="entry name" value="Transposase_8"/>
</dbReference>
<evidence type="ECO:0000313" key="2">
    <source>
        <dbReference type="Proteomes" id="UP000182054"/>
    </source>
</evidence>
<protein>
    <submittedName>
        <fullName evidence="1">Transposase</fullName>
    </submittedName>
</protein>
<name>A0A1I0T317_9NOCA</name>
<dbReference type="SUPFAM" id="SSF46689">
    <property type="entry name" value="Homeodomain-like"/>
    <property type="match status" value="1"/>
</dbReference>
<organism evidence="1 2">
    <name type="scientific">Rhodococcoides kroppenstedtii</name>
    <dbReference type="NCBI Taxonomy" id="293050"/>
    <lineage>
        <taxon>Bacteria</taxon>
        <taxon>Bacillati</taxon>
        <taxon>Actinomycetota</taxon>
        <taxon>Actinomycetes</taxon>
        <taxon>Mycobacteriales</taxon>
        <taxon>Nocardiaceae</taxon>
        <taxon>Rhodococcoides</taxon>
    </lineage>
</organism>
<accession>A0A1I0T317</accession>
<dbReference type="GO" id="GO:0004803">
    <property type="term" value="F:transposase activity"/>
    <property type="evidence" value="ECO:0007669"/>
    <property type="project" value="InterPro"/>
</dbReference>